<dbReference type="Proteomes" id="UP000004198">
    <property type="component" value="Unassembled WGS sequence"/>
</dbReference>
<evidence type="ECO:0000313" key="2">
    <source>
        <dbReference type="Proteomes" id="UP000004198"/>
    </source>
</evidence>
<dbReference type="STRING" id="536227.Ccar_23880"/>
<dbReference type="SUPFAM" id="SSF101898">
    <property type="entry name" value="NHL repeat"/>
    <property type="match status" value="1"/>
</dbReference>
<dbReference type="OrthoDB" id="1630871at2"/>
<dbReference type="AlphaFoldDB" id="C6PYU4"/>
<dbReference type="RefSeq" id="WP_007062846.1">
    <property type="nucleotide sequence ID" value="NZ_ACVI01000084.1"/>
</dbReference>
<name>C6PYU4_9CLOT</name>
<proteinExistence type="predicted"/>
<evidence type="ECO:0000313" key="1">
    <source>
        <dbReference type="EMBL" id="EET85575.1"/>
    </source>
</evidence>
<dbReference type="EMBL" id="ACVI01000084">
    <property type="protein sequence ID" value="EET85575.1"/>
    <property type="molecule type" value="Genomic_DNA"/>
</dbReference>
<protein>
    <submittedName>
        <fullName evidence="1">Uncharacterized protein</fullName>
    </submittedName>
</protein>
<keyword evidence="2" id="KW-1185">Reference proteome</keyword>
<comment type="caution">
    <text evidence="1">The sequence shown here is derived from an EMBL/GenBank/DDBJ whole genome shotgun (WGS) entry which is preliminary data.</text>
</comment>
<dbReference type="Gene3D" id="2.120.10.30">
    <property type="entry name" value="TolB, C-terminal domain"/>
    <property type="match status" value="1"/>
</dbReference>
<accession>C6PYU4</accession>
<gene>
    <name evidence="1" type="ORF">CcarbDRAFT_3961</name>
</gene>
<dbReference type="InterPro" id="IPR011042">
    <property type="entry name" value="6-blade_b-propeller_TolB-like"/>
</dbReference>
<sequence length="265" mass="30087">MDTSNNKKKEIKLDDDAKLSAFKWWPNENIILIAEKYNDGDSSYLKFESYNAKRDEKSALSNEKNKELKISLLDNKYDVSDIAMSTASNVTYVKISKEGSRSRLYCINVMTNTEETKYPSCKLGKIFVENKQDRLIYEDNTNNRIKGIGLKSPIATGENGIHYLLGIDGEDRIYIGNGENQKVKKIFVINLKKTSENQKYSLSEAAEKSNIHITRNGKIYVNDQSKNVVTEVSSGKTIEYKGNLVEIYDFGILSKNDGKIVNTLF</sequence>
<organism evidence="1 2">
    <name type="scientific">Clostridium carboxidivorans P7</name>
    <dbReference type="NCBI Taxonomy" id="536227"/>
    <lineage>
        <taxon>Bacteria</taxon>
        <taxon>Bacillati</taxon>
        <taxon>Bacillota</taxon>
        <taxon>Clostridia</taxon>
        <taxon>Eubacteriales</taxon>
        <taxon>Clostridiaceae</taxon>
        <taxon>Clostridium</taxon>
    </lineage>
</organism>
<dbReference type="eggNOG" id="COG3391">
    <property type="taxonomic scope" value="Bacteria"/>
</dbReference>
<reference evidence="1 2" key="1">
    <citation type="submission" date="2009-06" db="EMBL/GenBank/DDBJ databases">
        <title>The draft genome of Clostridium carboxidivorans P7.</title>
        <authorList>
            <consortium name="US DOE Joint Genome Institute (JGI-PGF)"/>
            <person name="Lucas S."/>
            <person name="Copeland A."/>
            <person name="Lapidus A."/>
            <person name="Glavina del Rio T."/>
            <person name="Tice H."/>
            <person name="Bruce D."/>
            <person name="Goodwin L."/>
            <person name="Pitluck S."/>
            <person name="Larimer F."/>
            <person name="Land M.L."/>
            <person name="Hauser L."/>
            <person name="Hemme C.L."/>
        </authorList>
    </citation>
    <scope>NUCLEOTIDE SEQUENCE [LARGE SCALE GENOMIC DNA]</scope>
    <source>
        <strain evidence="1 2">P7</strain>
    </source>
</reference>